<evidence type="ECO:0000313" key="2">
    <source>
        <dbReference type="EMBL" id="KAF5726635.1"/>
    </source>
</evidence>
<feature type="compositionally biased region" description="Gly residues" evidence="1">
    <location>
        <begin position="108"/>
        <end position="117"/>
    </location>
</feature>
<dbReference type="InParanoid" id="A0A7J7BY52"/>
<feature type="compositionally biased region" description="Basic and acidic residues" evidence="1">
    <location>
        <begin position="118"/>
        <end position="137"/>
    </location>
</feature>
<keyword evidence="3" id="KW-1185">Reference proteome</keyword>
<feature type="region of interest" description="Disordered" evidence="1">
    <location>
        <begin position="91"/>
        <end position="137"/>
    </location>
</feature>
<dbReference type="AlphaFoldDB" id="A0A7J7BY52"/>
<protein>
    <submittedName>
        <fullName evidence="2">Uncharacterized protein</fullName>
    </submittedName>
</protein>
<dbReference type="Proteomes" id="UP000593562">
    <property type="component" value="Unassembled WGS sequence"/>
</dbReference>
<accession>A0A7J7BY52</accession>
<feature type="compositionally biased region" description="Acidic residues" evidence="1">
    <location>
        <begin position="58"/>
        <end position="68"/>
    </location>
</feature>
<evidence type="ECO:0000256" key="1">
    <source>
        <dbReference type="SAM" id="MobiDB-lite"/>
    </source>
</evidence>
<organism evidence="2 3">
    <name type="scientific">Tripterygium wilfordii</name>
    <name type="common">Thunder God vine</name>
    <dbReference type="NCBI Taxonomy" id="458696"/>
    <lineage>
        <taxon>Eukaryota</taxon>
        <taxon>Viridiplantae</taxon>
        <taxon>Streptophyta</taxon>
        <taxon>Embryophyta</taxon>
        <taxon>Tracheophyta</taxon>
        <taxon>Spermatophyta</taxon>
        <taxon>Magnoliopsida</taxon>
        <taxon>eudicotyledons</taxon>
        <taxon>Gunneridae</taxon>
        <taxon>Pentapetalae</taxon>
        <taxon>rosids</taxon>
        <taxon>fabids</taxon>
        <taxon>Celastrales</taxon>
        <taxon>Celastraceae</taxon>
        <taxon>Tripterygium</taxon>
    </lineage>
</organism>
<dbReference type="EMBL" id="JAAARO010000022">
    <property type="protein sequence ID" value="KAF5726635.1"/>
    <property type="molecule type" value="Genomic_DNA"/>
</dbReference>
<reference evidence="2 3" key="1">
    <citation type="journal article" date="2020" name="Nat. Commun.">
        <title>Genome of Tripterygium wilfordii and identification of cytochrome P450 involved in triptolide biosynthesis.</title>
        <authorList>
            <person name="Tu L."/>
            <person name="Su P."/>
            <person name="Zhang Z."/>
            <person name="Gao L."/>
            <person name="Wang J."/>
            <person name="Hu T."/>
            <person name="Zhou J."/>
            <person name="Zhang Y."/>
            <person name="Zhao Y."/>
            <person name="Liu Y."/>
            <person name="Song Y."/>
            <person name="Tong Y."/>
            <person name="Lu Y."/>
            <person name="Yang J."/>
            <person name="Xu C."/>
            <person name="Jia M."/>
            <person name="Peters R.J."/>
            <person name="Huang L."/>
            <person name="Gao W."/>
        </authorList>
    </citation>
    <scope>NUCLEOTIDE SEQUENCE [LARGE SCALE GENOMIC DNA]</scope>
    <source>
        <strain evidence="3">cv. XIE 37</strain>
        <tissue evidence="2">Leaf</tissue>
    </source>
</reference>
<proteinExistence type="predicted"/>
<gene>
    <name evidence="2" type="ORF">HS088_TW22G00315</name>
</gene>
<evidence type="ECO:0000313" key="3">
    <source>
        <dbReference type="Proteomes" id="UP000593562"/>
    </source>
</evidence>
<sequence>MKSGFNKLATAPQRRNLRIPPRTTTSCSGWIEESENEKQQTKNIISDLRRKKKKEKNEEVEEEEEEEGLERLISNDSGPLVDKICKTVREEIERRKGEENAETETETSGGGGGGGGVEFDKKLLKEFMESAEREGGR</sequence>
<name>A0A7J7BY52_TRIWF</name>
<feature type="region of interest" description="Disordered" evidence="1">
    <location>
        <begin position="1"/>
        <end position="77"/>
    </location>
</feature>
<comment type="caution">
    <text evidence="2">The sequence shown here is derived from an EMBL/GenBank/DDBJ whole genome shotgun (WGS) entry which is preliminary data.</text>
</comment>